<keyword evidence="2" id="KW-1185">Reference proteome</keyword>
<sequence>MSSYQPQDPAAAANAQPLQPPPNMFQVSSHPLALLFLLLFKSFALALYLLGNFFTDNFILIFVLCVLTLS</sequence>
<comment type="caution">
    <text evidence="1">The sequence shown here is derived from an EMBL/GenBank/DDBJ whole genome shotgun (WGS) entry which is preliminary data.</text>
</comment>
<accession>A0ACC1IEC4</accession>
<evidence type="ECO:0000313" key="2">
    <source>
        <dbReference type="Proteomes" id="UP001150581"/>
    </source>
</evidence>
<gene>
    <name evidence="1" type="ORF">LPJ66_005709</name>
</gene>
<reference evidence="1" key="1">
    <citation type="submission" date="2022-07" db="EMBL/GenBank/DDBJ databases">
        <title>Phylogenomic reconstructions and comparative analyses of Kickxellomycotina fungi.</title>
        <authorList>
            <person name="Reynolds N.K."/>
            <person name="Stajich J.E."/>
            <person name="Barry K."/>
            <person name="Grigoriev I.V."/>
            <person name="Crous P."/>
            <person name="Smith M.E."/>
        </authorList>
    </citation>
    <scope>NUCLEOTIDE SEQUENCE</scope>
    <source>
        <strain evidence="1">Benny 63K</strain>
    </source>
</reference>
<protein>
    <submittedName>
        <fullName evidence="1">Uncharacterized protein</fullName>
    </submittedName>
</protein>
<proteinExistence type="predicted"/>
<organism evidence="1 2">
    <name type="scientific">Kickxella alabastrina</name>
    <dbReference type="NCBI Taxonomy" id="61397"/>
    <lineage>
        <taxon>Eukaryota</taxon>
        <taxon>Fungi</taxon>
        <taxon>Fungi incertae sedis</taxon>
        <taxon>Zoopagomycota</taxon>
        <taxon>Kickxellomycotina</taxon>
        <taxon>Kickxellomycetes</taxon>
        <taxon>Kickxellales</taxon>
        <taxon>Kickxellaceae</taxon>
        <taxon>Kickxella</taxon>
    </lineage>
</organism>
<dbReference type="Proteomes" id="UP001150581">
    <property type="component" value="Unassembled WGS sequence"/>
</dbReference>
<dbReference type="EMBL" id="JANBPG010000823">
    <property type="protein sequence ID" value="KAJ1893519.1"/>
    <property type="molecule type" value="Genomic_DNA"/>
</dbReference>
<feature type="non-terminal residue" evidence="1">
    <location>
        <position position="70"/>
    </location>
</feature>
<name>A0ACC1IEC4_9FUNG</name>
<evidence type="ECO:0000313" key="1">
    <source>
        <dbReference type="EMBL" id="KAJ1893519.1"/>
    </source>
</evidence>